<dbReference type="Pfam" id="PF05043">
    <property type="entry name" value="Mga"/>
    <property type="match status" value="1"/>
</dbReference>
<dbReference type="InterPro" id="IPR036634">
    <property type="entry name" value="PRD_sf"/>
</dbReference>
<dbReference type="PANTHER" id="PTHR30185:SF13">
    <property type="entry name" value="LICABCH OPERON REGULATOR-RELATED"/>
    <property type="match status" value="1"/>
</dbReference>
<dbReference type="Pfam" id="PF08279">
    <property type="entry name" value="HTH_11"/>
    <property type="match status" value="1"/>
</dbReference>
<dbReference type="Pfam" id="PF00874">
    <property type="entry name" value="PRD"/>
    <property type="match status" value="2"/>
</dbReference>
<proteinExistence type="predicted"/>
<dbReference type="InterPro" id="IPR036095">
    <property type="entry name" value="PTS_EIIB-like_sf"/>
</dbReference>
<evidence type="ECO:0000259" key="6">
    <source>
        <dbReference type="PROSITE" id="PS51094"/>
    </source>
</evidence>
<evidence type="ECO:0000256" key="4">
    <source>
        <dbReference type="ARBA" id="ARBA00023159"/>
    </source>
</evidence>
<reference evidence="9 10" key="1">
    <citation type="submission" date="2011-08" db="EMBL/GenBank/DDBJ databases">
        <authorList>
            <person name="Weinstock G."/>
            <person name="Sodergren E."/>
            <person name="Clifton S."/>
            <person name="Fulton L."/>
            <person name="Fulton B."/>
            <person name="Courtney L."/>
            <person name="Fronick C."/>
            <person name="Harrison M."/>
            <person name="Strong C."/>
            <person name="Farmer C."/>
            <person name="Delahaunty K."/>
            <person name="Markovic C."/>
            <person name="Hall O."/>
            <person name="Minx P."/>
            <person name="Tomlinson C."/>
            <person name="Mitreva M."/>
            <person name="Hou S."/>
            <person name="Chen J."/>
            <person name="Wollam A."/>
            <person name="Pepin K.H."/>
            <person name="Johnson M."/>
            <person name="Bhonagiri V."/>
            <person name="Zhang X."/>
            <person name="Suruliraj S."/>
            <person name="Warren W."/>
            <person name="Chinwalla A."/>
            <person name="Mardis E.R."/>
            <person name="Wilson R.K."/>
        </authorList>
    </citation>
    <scope>NUCLEOTIDE SEQUENCE [LARGE SCALE GENOMIC DNA]</scope>
    <source>
        <strain evidence="9 10">ATCC 33091</strain>
    </source>
</reference>
<dbReference type="Gene3D" id="3.40.930.10">
    <property type="entry name" value="Mannitol-specific EII, Chain A"/>
    <property type="match status" value="1"/>
</dbReference>
<evidence type="ECO:0000256" key="1">
    <source>
        <dbReference type="ARBA" id="ARBA00022679"/>
    </source>
</evidence>
<dbReference type="Gene3D" id="1.10.10.10">
    <property type="entry name" value="Winged helix-like DNA-binding domain superfamily/Winged helix DNA-binding domain"/>
    <property type="match status" value="2"/>
</dbReference>
<feature type="domain" description="PRD" evidence="8">
    <location>
        <begin position="295"/>
        <end position="402"/>
    </location>
</feature>
<gene>
    <name evidence="9" type="ORF">HMPREF0557_01045</name>
</gene>
<dbReference type="SUPFAM" id="SSF52794">
    <property type="entry name" value="PTS system IIB component-like"/>
    <property type="match status" value="1"/>
</dbReference>
<sequence>MGYFAYKRLETLFGMLLDAGSHLSAQKLSQDLHISERTIRTDIAKLTEFLETNGATITLTRGAGYKIEILDSTAFEAFQTDKNKPKNADYFDLDNPEERVKYEIFLLLSSADYIKLEDLADTLFASRATISNDMKQVRTVIASYDLTLVSKPGSGVKIVGEEEKMRYTLTALIASKKAPESYLETFFEWHKQKEKLQKLMSAVTDYFFANNIRFTDEALQNLLLHMMILVERIELGHSLEQFELTDVSEEEITIANNLAGILASLFEIEISEGDKNYLLLQIASKRILNVEDKEISEFDDYAYIEGMLNRIESQYFYRLQDDLQLKKDLIAHIHSMLYRVKYHMTVKNPMTEHIKRYYPLAYEITLDAVESLKKDYPYDINQNELAYLALHIGASLERNYQISYYRHKSALIVCGSGFGTARIVEAKVKSAVSNLDITKVVSIQEYNRFIHIEEDIILSTVRIPEKNKPVIKISNIPTNEELKMLGAIIEEQTDPNRGFLSSFFDAAFFARSTLTNKTAILEEMVESLKNKNIVGDEFLNSVIERERLGSTVLGTGIAIPHPLGLMAKETKIVIRILDNPIKWDQKQSVHAVFLLCISKNDYEEAINIYELLVELVREEYGEKLAALKDFTDFTSLANDILKKK</sequence>
<dbReference type="PROSITE" id="PS51099">
    <property type="entry name" value="PTS_EIIB_TYPE_2"/>
    <property type="match status" value="1"/>
</dbReference>
<keyword evidence="2" id="KW-0677">Repeat</keyword>
<dbReference type="Gene3D" id="1.10.1790.10">
    <property type="entry name" value="PRD domain"/>
    <property type="match status" value="2"/>
</dbReference>
<feature type="domain" description="PTS EIIA type-2" evidence="6">
    <location>
        <begin position="501"/>
        <end position="640"/>
    </location>
</feature>
<evidence type="ECO:0000256" key="2">
    <source>
        <dbReference type="ARBA" id="ARBA00022737"/>
    </source>
</evidence>
<keyword evidence="5" id="KW-0804">Transcription</keyword>
<keyword evidence="1" id="KW-0808">Transferase</keyword>
<dbReference type="EMBL" id="AGCN01000018">
    <property type="protein sequence ID" value="EHN61886.1"/>
    <property type="molecule type" value="Genomic_DNA"/>
</dbReference>
<dbReference type="InterPro" id="IPR050661">
    <property type="entry name" value="BglG_antiterminators"/>
</dbReference>
<dbReference type="InterPro" id="IPR007737">
    <property type="entry name" value="Mga_HTH"/>
</dbReference>
<accession>A0AB72ZAJ7</accession>
<dbReference type="InterPro" id="IPR036388">
    <property type="entry name" value="WH-like_DNA-bd_sf"/>
</dbReference>
<dbReference type="AlphaFoldDB" id="A0AB72ZAJ7"/>
<evidence type="ECO:0000259" key="8">
    <source>
        <dbReference type="PROSITE" id="PS51372"/>
    </source>
</evidence>
<dbReference type="InterPro" id="IPR013011">
    <property type="entry name" value="PTS_EIIB_2"/>
</dbReference>
<organism evidence="9 10">
    <name type="scientific">Listeria innocua ATCC 33091</name>
    <dbReference type="NCBI Taxonomy" id="1002366"/>
    <lineage>
        <taxon>Bacteria</taxon>
        <taxon>Bacillati</taxon>
        <taxon>Bacillota</taxon>
        <taxon>Bacilli</taxon>
        <taxon>Bacillales</taxon>
        <taxon>Listeriaceae</taxon>
        <taxon>Listeria</taxon>
    </lineage>
</organism>
<evidence type="ECO:0000313" key="10">
    <source>
        <dbReference type="Proteomes" id="UP000003597"/>
    </source>
</evidence>
<dbReference type="PROSITE" id="PS51094">
    <property type="entry name" value="PTS_EIIA_TYPE_2"/>
    <property type="match status" value="1"/>
</dbReference>
<dbReference type="RefSeq" id="WP_003770375.1">
    <property type="nucleotide sequence ID" value="NZ_JH556647.1"/>
</dbReference>
<dbReference type="GO" id="GO:0006355">
    <property type="term" value="P:regulation of DNA-templated transcription"/>
    <property type="evidence" value="ECO:0007669"/>
    <property type="project" value="InterPro"/>
</dbReference>
<comment type="caution">
    <text evidence="9">The sequence shown here is derived from an EMBL/GenBank/DDBJ whole genome shotgun (WGS) entry which is preliminary data.</text>
</comment>
<name>A0AB72ZAJ7_LISIO</name>
<keyword evidence="10" id="KW-1185">Reference proteome</keyword>
<dbReference type="PANTHER" id="PTHR30185">
    <property type="entry name" value="CRYPTIC BETA-GLUCOSIDE BGL OPERON ANTITERMINATOR"/>
    <property type="match status" value="1"/>
</dbReference>
<dbReference type="Gene3D" id="3.40.50.2300">
    <property type="match status" value="1"/>
</dbReference>
<protein>
    <submittedName>
        <fullName evidence="9">PTS system, Lactose/Cellobiose specific IIB subunit</fullName>
    </submittedName>
</protein>
<feature type="domain" description="PTS EIIB type-2" evidence="7">
    <location>
        <begin position="408"/>
        <end position="497"/>
    </location>
</feature>
<feature type="domain" description="PRD" evidence="8">
    <location>
        <begin position="187"/>
        <end position="292"/>
    </location>
</feature>
<dbReference type="PROSITE" id="PS51372">
    <property type="entry name" value="PRD_2"/>
    <property type="match status" value="2"/>
</dbReference>
<keyword evidence="4" id="KW-0010">Activator</keyword>
<dbReference type="SUPFAM" id="SSF55804">
    <property type="entry name" value="Phoshotransferase/anion transport protein"/>
    <property type="match status" value="1"/>
</dbReference>
<dbReference type="CDD" id="cd05568">
    <property type="entry name" value="PTS_IIB_bgl_like"/>
    <property type="match status" value="1"/>
</dbReference>
<dbReference type="SUPFAM" id="SSF63520">
    <property type="entry name" value="PTS-regulatory domain, PRD"/>
    <property type="match status" value="2"/>
</dbReference>
<dbReference type="GO" id="GO:0009401">
    <property type="term" value="P:phosphoenolpyruvate-dependent sugar phosphotransferase system"/>
    <property type="evidence" value="ECO:0007669"/>
    <property type="project" value="InterPro"/>
</dbReference>
<dbReference type="CDD" id="cd00211">
    <property type="entry name" value="PTS_IIA_fru"/>
    <property type="match status" value="1"/>
</dbReference>
<dbReference type="GO" id="GO:0008982">
    <property type="term" value="F:protein-N(PI)-phosphohistidine-sugar phosphotransferase activity"/>
    <property type="evidence" value="ECO:0007669"/>
    <property type="project" value="InterPro"/>
</dbReference>
<dbReference type="Pfam" id="PF00359">
    <property type="entry name" value="PTS_EIIA_2"/>
    <property type="match status" value="1"/>
</dbReference>
<dbReference type="InterPro" id="IPR013196">
    <property type="entry name" value="HTH_11"/>
</dbReference>
<evidence type="ECO:0000313" key="9">
    <source>
        <dbReference type="EMBL" id="EHN61886.1"/>
    </source>
</evidence>
<evidence type="ECO:0000256" key="3">
    <source>
        <dbReference type="ARBA" id="ARBA00023015"/>
    </source>
</evidence>
<dbReference type="InterPro" id="IPR002178">
    <property type="entry name" value="PTS_EIIA_type-2_dom"/>
</dbReference>
<dbReference type="Proteomes" id="UP000003597">
    <property type="component" value="Unassembled WGS sequence"/>
</dbReference>
<dbReference type="InterPro" id="IPR011608">
    <property type="entry name" value="PRD"/>
</dbReference>
<keyword evidence="3" id="KW-0805">Transcription regulation</keyword>
<evidence type="ECO:0000256" key="5">
    <source>
        <dbReference type="ARBA" id="ARBA00023163"/>
    </source>
</evidence>
<dbReference type="InterPro" id="IPR016152">
    <property type="entry name" value="PTrfase/Anion_transptr"/>
</dbReference>
<evidence type="ECO:0000259" key="7">
    <source>
        <dbReference type="PROSITE" id="PS51099"/>
    </source>
</evidence>